<name>A0A8J3AFM9_9ACTN</name>
<evidence type="ECO:0008006" key="5">
    <source>
        <dbReference type="Google" id="ProtNLM"/>
    </source>
</evidence>
<dbReference type="RefSeq" id="WP_130648063.1">
    <property type="nucleotide sequence ID" value="NZ_BMHA01000009.1"/>
</dbReference>
<reference evidence="3" key="1">
    <citation type="journal article" date="2014" name="Int. J. Syst. Evol. Microbiol.">
        <title>Complete genome sequence of Corynebacterium casei LMG S-19264T (=DSM 44701T), isolated from a smear-ripened cheese.</title>
        <authorList>
            <consortium name="US DOE Joint Genome Institute (JGI-PGF)"/>
            <person name="Walter F."/>
            <person name="Albersmeier A."/>
            <person name="Kalinowski J."/>
            <person name="Ruckert C."/>
        </authorList>
    </citation>
    <scope>NUCLEOTIDE SEQUENCE</scope>
    <source>
        <strain evidence="3">CGMCC 1.14988</strain>
    </source>
</reference>
<keyword evidence="2" id="KW-1133">Transmembrane helix</keyword>
<feature type="compositionally biased region" description="Polar residues" evidence="1">
    <location>
        <begin position="9"/>
        <end position="18"/>
    </location>
</feature>
<feature type="transmembrane region" description="Helical" evidence="2">
    <location>
        <begin position="154"/>
        <end position="175"/>
    </location>
</feature>
<reference evidence="3" key="2">
    <citation type="submission" date="2020-09" db="EMBL/GenBank/DDBJ databases">
        <authorList>
            <person name="Sun Q."/>
            <person name="Zhou Y."/>
        </authorList>
    </citation>
    <scope>NUCLEOTIDE SEQUENCE</scope>
    <source>
        <strain evidence="3">CGMCC 1.14988</strain>
    </source>
</reference>
<organism evidence="3 4">
    <name type="scientific">Egicoccus halophilus</name>
    <dbReference type="NCBI Taxonomy" id="1670830"/>
    <lineage>
        <taxon>Bacteria</taxon>
        <taxon>Bacillati</taxon>
        <taxon>Actinomycetota</taxon>
        <taxon>Nitriliruptoria</taxon>
        <taxon>Egicoccales</taxon>
        <taxon>Egicoccaceae</taxon>
        <taxon>Egicoccus</taxon>
    </lineage>
</organism>
<feature type="transmembrane region" description="Helical" evidence="2">
    <location>
        <begin position="29"/>
        <end position="47"/>
    </location>
</feature>
<keyword evidence="4" id="KW-1185">Reference proteome</keyword>
<feature type="transmembrane region" description="Helical" evidence="2">
    <location>
        <begin position="53"/>
        <end position="73"/>
    </location>
</feature>
<comment type="caution">
    <text evidence="3">The sequence shown here is derived from an EMBL/GenBank/DDBJ whole genome shotgun (WGS) entry which is preliminary data.</text>
</comment>
<accession>A0A8J3AFM9</accession>
<protein>
    <recommendedName>
        <fullName evidence="5">Tripartite tricarboxylate transporter TctB family protein</fullName>
    </recommendedName>
</protein>
<dbReference type="AlphaFoldDB" id="A0A8J3AFM9"/>
<proteinExistence type="predicted"/>
<feature type="transmembrane region" description="Helical" evidence="2">
    <location>
        <begin position="117"/>
        <end position="148"/>
    </location>
</feature>
<keyword evidence="2" id="KW-0472">Membrane</keyword>
<sequence length="195" mass="21127">MPHEPDAVETTSETPPSHQSERVGAIQRLLLTLAFVVASGLFVYFAFELTATGRYMPLIVGVPAVLLGLSALVGDVRRLVNAFGARPAARGQTDQGGRYSVEASDGDAVPAMSERRVFVVLAVLFVTFWLFGLVAATFVFVTGYMLLIGREGRLLSLFVGAATAGFMYFFFVQLLRAQVYRGYVARELLPLLLGG</sequence>
<dbReference type="Proteomes" id="UP000650511">
    <property type="component" value="Unassembled WGS sequence"/>
</dbReference>
<evidence type="ECO:0000313" key="3">
    <source>
        <dbReference type="EMBL" id="GGI07524.1"/>
    </source>
</evidence>
<evidence type="ECO:0000313" key="4">
    <source>
        <dbReference type="Proteomes" id="UP000650511"/>
    </source>
</evidence>
<gene>
    <name evidence="3" type="ORF">GCM10011354_24520</name>
</gene>
<feature type="region of interest" description="Disordered" evidence="1">
    <location>
        <begin position="1"/>
        <end position="20"/>
    </location>
</feature>
<evidence type="ECO:0000256" key="2">
    <source>
        <dbReference type="SAM" id="Phobius"/>
    </source>
</evidence>
<dbReference type="EMBL" id="BMHA01000009">
    <property type="protein sequence ID" value="GGI07524.1"/>
    <property type="molecule type" value="Genomic_DNA"/>
</dbReference>
<keyword evidence="2" id="KW-0812">Transmembrane</keyword>
<evidence type="ECO:0000256" key="1">
    <source>
        <dbReference type="SAM" id="MobiDB-lite"/>
    </source>
</evidence>